<keyword evidence="7" id="KW-0131">Cell cycle</keyword>
<keyword evidence="2" id="KW-1003">Cell membrane</keyword>
<dbReference type="InterPro" id="IPR050487">
    <property type="entry name" value="FtsQ_DivIB"/>
</dbReference>
<keyword evidence="12" id="KW-1185">Reference proteome</keyword>
<evidence type="ECO:0000256" key="8">
    <source>
        <dbReference type="SAM" id="MobiDB-lite"/>
    </source>
</evidence>
<evidence type="ECO:0000313" key="12">
    <source>
        <dbReference type="Proteomes" id="UP001501591"/>
    </source>
</evidence>
<organism evidence="11 12">
    <name type="scientific">Microbacterium soli</name>
    <dbReference type="NCBI Taxonomy" id="446075"/>
    <lineage>
        <taxon>Bacteria</taxon>
        <taxon>Bacillati</taxon>
        <taxon>Actinomycetota</taxon>
        <taxon>Actinomycetes</taxon>
        <taxon>Micrococcales</taxon>
        <taxon>Microbacteriaceae</taxon>
        <taxon>Microbacterium</taxon>
    </lineage>
</organism>
<keyword evidence="4 9" id="KW-0812">Transmembrane</keyword>
<feature type="region of interest" description="Disordered" evidence="8">
    <location>
        <begin position="1"/>
        <end position="52"/>
    </location>
</feature>
<keyword evidence="5 9" id="KW-1133">Transmembrane helix</keyword>
<keyword evidence="3" id="KW-0132">Cell division</keyword>
<dbReference type="InterPro" id="IPR005548">
    <property type="entry name" value="Cell_div_FtsQ/DivIB_C"/>
</dbReference>
<comment type="caution">
    <text evidence="11">The sequence shown here is derived from an EMBL/GenBank/DDBJ whole genome shotgun (WGS) entry which is preliminary data.</text>
</comment>
<protein>
    <recommendedName>
        <fullName evidence="10">POTRA domain-containing protein</fullName>
    </recommendedName>
</protein>
<evidence type="ECO:0000256" key="1">
    <source>
        <dbReference type="ARBA" id="ARBA00004370"/>
    </source>
</evidence>
<evidence type="ECO:0000256" key="7">
    <source>
        <dbReference type="ARBA" id="ARBA00023306"/>
    </source>
</evidence>
<dbReference type="Pfam" id="PF03799">
    <property type="entry name" value="FtsQ_DivIB_C"/>
    <property type="match status" value="1"/>
</dbReference>
<sequence>MRRPAPLPAPAEEPAETTAAASRPRRRWPRASADAAGRVGAEGADAGSARAVGTDAVVGTSTPDAVRPPVAADDATPTIPVEPVDLVAAAEALASAEIPAAPISSGDVWRAARARRRALRAEIRRFTQRSRRRRIIWWSTTGALGVLLVGSVGAAYSPLFAVETITVTGTRAMDRTTVQQALSAQIGTPLALVDSDEVRAALTEFPLIESYAVEAHPPHDLVVRIVERTPVGVIRTDGGYTLVDAAGVELAAGADRPEGQPVLSVAGGTDTAAFRSAGQVVRSLPGDLRGQVAEVRASTMDDVTLVLADGKSVVWGSAEESALKALVLVALIDNSPGSRSFDVSAPGVPVVR</sequence>
<keyword evidence="6 9" id="KW-0472">Membrane</keyword>
<accession>A0ABP7NFR5</accession>
<dbReference type="PANTHER" id="PTHR37820:SF1">
    <property type="entry name" value="CELL DIVISION PROTEIN FTSQ"/>
    <property type="match status" value="1"/>
</dbReference>
<evidence type="ECO:0000256" key="5">
    <source>
        <dbReference type="ARBA" id="ARBA00022989"/>
    </source>
</evidence>
<evidence type="ECO:0000256" key="2">
    <source>
        <dbReference type="ARBA" id="ARBA00022475"/>
    </source>
</evidence>
<dbReference type="Gene3D" id="3.10.20.310">
    <property type="entry name" value="membrane protein fhac"/>
    <property type="match status" value="1"/>
</dbReference>
<evidence type="ECO:0000256" key="9">
    <source>
        <dbReference type="SAM" id="Phobius"/>
    </source>
</evidence>
<dbReference type="PROSITE" id="PS51779">
    <property type="entry name" value="POTRA"/>
    <property type="match status" value="1"/>
</dbReference>
<feature type="transmembrane region" description="Helical" evidence="9">
    <location>
        <begin position="135"/>
        <end position="156"/>
    </location>
</feature>
<feature type="compositionally biased region" description="Low complexity" evidence="8">
    <location>
        <begin position="12"/>
        <end position="22"/>
    </location>
</feature>
<dbReference type="InterPro" id="IPR034746">
    <property type="entry name" value="POTRA"/>
</dbReference>
<feature type="compositionally biased region" description="Pro residues" evidence="8">
    <location>
        <begin position="1"/>
        <end position="11"/>
    </location>
</feature>
<evidence type="ECO:0000259" key="10">
    <source>
        <dbReference type="PROSITE" id="PS51779"/>
    </source>
</evidence>
<evidence type="ECO:0000256" key="6">
    <source>
        <dbReference type="ARBA" id="ARBA00023136"/>
    </source>
</evidence>
<comment type="subcellular location">
    <subcellularLocation>
        <location evidence="1">Membrane</location>
    </subcellularLocation>
</comment>
<reference evidence="12" key="1">
    <citation type="journal article" date="2019" name="Int. J. Syst. Evol. Microbiol.">
        <title>The Global Catalogue of Microorganisms (GCM) 10K type strain sequencing project: providing services to taxonomists for standard genome sequencing and annotation.</title>
        <authorList>
            <consortium name="The Broad Institute Genomics Platform"/>
            <consortium name="The Broad Institute Genome Sequencing Center for Infectious Disease"/>
            <person name="Wu L."/>
            <person name="Ma J."/>
        </authorList>
    </citation>
    <scope>NUCLEOTIDE SEQUENCE [LARGE SCALE GENOMIC DNA]</scope>
    <source>
        <strain evidence="12">JCM 17024</strain>
    </source>
</reference>
<evidence type="ECO:0000256" key="3">
    <source>
        <dbReference type="ARBA" id="ARBA00022618"/>
    </source>
</evidence>
<proteinExistence type="predicted"/>
<gene>
    <name evidence="11" type="ORF">GCM10022383_23180</name>
</gene>
<name>A0ABP7NFR5_9MICO</name>
<feature type="domain" description="POTRA" evidence="10">
    <location>
        <begin position="160"/>
        <end position="228"/>
    </location>
</feature>
<dbReference type="EMBL" id="BAABCP010000001">
    <property type="protein sequence ID" value="GAA3944642.1"/>
    <property type="molecule type" value="Genomic_DNA"/>
</dbReference>
<dbReference type="RefSeq" id="WP_344819743.1">
    <property type="nucleotide sequence ID" value="NZ_BAABCP010000001.1"/>
</dbReference>
<dbReference type="PANTHER" id="PTHR37820">
    <property type="entry name" value="CELL DIVISION PROTEIN DIVIB"/>
    <property type="match status" value="1"/>
</dbReference>
<dbReference type="InterPro" id="IPR013685">
    <property type="entry name" value="POTRA_FtsQ_type"/>
</dbReference>
<dbReference type="Pfam" id="PF08478">
    <property type="entry name" value="POTRA_1"/>
    <property type="match status" value="1"/>
</dbReference>
<evidence type="ECO:0000256" key="4">
    <source>
        <dbReference type="ARBA" id="ARBA00022692"/>
    </source>
</evidence>
<dbReference type="Proteomes" id="UP001501591">
    <property type="component" value="Unassembled WGS sequence"/>
</dbReference>
<evidence type="ECO:0000313" key="11">
    <source>
        <dbReference type="EMBL" id="GAA3944642.1"/>
    </source>
</evidence>